<name>A0A9P0KYK6_ACAOB</name>
<keyword evidence="3" id="KW-1185">Reference proteome</keyword>
<feature type="compositionally biased region" description="Basic and acidic residues" evidence="1">
    <location>
        <begin position="43"/>
        <end position="54"/>
    </location>
</feature>
<dbReference type="EMBL" id="CAKOFQ010006970">
    <property type="protein sequence ID" value="CAH1985103.1"/>
    <property type="molecule type" value="Genomic_DNA"/>
</dbReference>
<protein>
    <submittedName>
        <fullName evidence="2">Uncharacterized protein</fullName>
    </submittedName>
</protein>
<evidence type="ECO:0000313" key="2">
    <source>
        <dbReference type="EMBL" id="CAH1985103.1"/>
    </source>
</evidence>
<dbReference type="AlphaFoldDB" id="A0A9P0KYK6"/>
<feature type="compositionally biased region" description="Basic and acidic residues" evidence="1">
    <location>
        <begin position="1"/>
        <end position="10"/>
    </location>
</feature>
<feature type="region of interest" description="Disordered" evidence="1">
    <location>
        <begin position="1"/>
        <end position="59"/>
    </location>
</feature>
<evidence type="ECO:0000313" key="3">
    <source>
        <dbReference type="Proteomes" id="UP001152888"/>
    </source>
</evidence>
<proteinExistence type="predicted"/>
<dbReference type="Proteomes" id="UP001152888">
    <property type="component" value="Unassembled WGS sequence"/>
</dbReference>
<accession>A0A9P0KYK6</accession>
<reference evidence="2" key="1">
    <citation type="submission" date="2022-03" db="EMBL/GenBank/DDBJ databases">
        <authorList>
            <person name="Sayadi A."/>
        </authorList>
    </citation>
    <scope>NUCLEOTIDE SEQUENCE</scope>
</reference>
<feature type="compositionally biased region" description="Acidic residues" evidence="1">
    <location>
        <begin position="19"/>
        <end position="36"/>
    </location>
</feature>
<gene>
    <name evidence="2" type="ORF">ACAOBT_LOCUS16475</name>
</gene>
<organism evidence="2 3">
    <name type="scientific">Acanthoscelides obtectus</name>
    <name type="common">Bean weevil</name>
    <name type="synonym">Bruchus obtectus</name>
    <dbReference type="NCBI Taxonomy" id="200917"/>
    <lineage>
        <taxon>Eukaryota</taxon>
        <taxon>Metazoa</taxon>
        <taxon>Ecdysozoa</taxon>
        <taxon>Arthropoda</taxon>
        <taxon>Hexapoda</taxon>
        <taxon>Insecta</taxon>
        <taxon>Pterygota</taxon>
        <taxon>Neoptera</taxon>
        <taxon>Endopterygota</taxon>
        <taxon>Coleoptera</taxon>
        <taxon>Polyphaga</taxon>
        <taxon>Cucujiformia</taxon>
        <taxon>Chrysomeloidea</taxon>
        <taxon>Chrysomelidae</taxon>
        <taxon>Bruchinae</taxon>
        <taxon>Bruchini</taxon>
        <taxon>Acanthoscelides</taxon>
    </lineage>
</organism>
<sequence>MAFLLDRDEPTETLTSLNDDTETMEAASQEDIEDSLDQSTDINDDHSQNDRGNLDESQTVLPQVKRTCRVNLKKGTKQNISREDSTIVEAFGMLKSVVAKEKPAEISDSCTDYGKHVANKLRNYLERTKAIVQYHFNNILFQGDMGNFEINRNAAAMNVAANYQNSSITLPTGHFTTPIPTPSPQETSQSEVSYTDLTSPISEVNAQEETGSIGAAANFLSNWQI</sequence>
<comment type="caution">
    <text evidence="2">The sequence shown here is derived from an EMBL/GenBank/DDBJ whole genome shotgun (WGS) entry which is preliminary data.</text>
</comment>
<evidence type="ECO:0000256" key="1">
    <source>
        <dbReference type="SAM" id="MobiDB-lite"/>
    </source>
</evidence>
<dbReference type="OrthoDB" id="6763839at2759"/>